<dbReference type="PANTHER" id="PTHR15243">
    <property type="entry name" value="SERINE/THREONINE-PROTEIN KINASE 19"/>
    <property type="match status" value="1"/>
</dbReference>
<dbReference type="EMBL" id="DAKRPA010000124">
    <property type="protein sequence ID" value="DAZ97848.1"/>
    <property type="molecule type" value="Genomic_DNA"/>
</dbReference>
<name>A0AAV2YVH4_9STRA</name>
<dbReference type="Pfam" id="PF10494">
    <property type="entry name" value="Stk19"/>
    <property type="match status" value="1"/>
</dbReference>
<dbReference type="GO" id="GO:0046579">
    <property type="term" value="P:positive regulation of Ras protein signal transduction"/>
    <property type="evidence" value="ECO:0007669"/>
    <property type="project" value="TreeGrafter"/>
</dbReference>
<dbReference type="AlphaFoldDB" id="A0AAV2YVH4"/>
<reference evidence="2" key="1">
    <citation type="submission" date="2022-11" db="EMBL/GenBank/DDBJ databases">
        <authorList>
            <person name="Morgan W.R."/>
            <person name="Tartar A."/>
        </authorList>
    </citation>
    <scope>NUCLEOTIDE SEQUENCE</scope>
    <source>
        <strain evidence="2">ARSEF 373</strain>
    </source>
</reference>
<evidence type="ECO:0000313" key="3">
    <source>
        <dbReference type="Proteomes" id="UP001146120"/>
    </source>
</evidence>
<evidence type="ECO:0000313" key="2">
    <source>
        <dbReference type="EMBL" id="DAZ97848.1"/>
    </source>
</evidence>
<keyword evidence="3" id="KW-1185">Reference proteome</keyword>
<proteinExistence type="inferred from homology"/>
<protein>
    <submittedName>
        <fullName evidence="2">Uncharacterized protein</fullName>
    </submittedName>
</protein>
<organism evidence="2 3">
    <name type="scientific">Lagenidium giganteum</name>
    <dbReference type="NCBI Taxonomy" id="4803"/>
    <lineage>
        <taxon>Eukaryota</taxon>
        <taxon>Sar</taxon>
        <taxon>Stramenopiles</taxon>
        <taxon>Oomycota</taxon>
        <taxon>Peronosporomycetes</taxon>
        <taxon>Pythiales</taxon>
        <taxon>Pythiaceae</taxon>
    </lineage>
</organism>
<comment type="similarity">
    <text evidence="1">Belongs to the STK19 family.</text>
</comment>
<accession>A0AAV2YVH4</accession>
<dbReference type="Proteomes" id="UP001146120">
    <property type="component" value="Unassembled WGS sequence"/>
</dbReference>
<sequence length="326" mass="36603">MLRRKRRRIEAVVVEDSKQQEDADDAFPEVEDDVTVTIQLLISRNATSFEKIGITPVLLRHQLYAILPNRTATDQTVRHALSLTFKAAREANIRVQIQALKTSGQLLVFDASTGVRDVALVRQDDYMAHLKLTYDVLCKQQLVRAVSSHRGTRDADLDGKARAMSRFMPAAPHLASAPVVTMRLVLETFRRNACNEACHAKNECCDQCDDKAIREDVKYASTSWLSAMWLQRMGFLLPTSGLQDDALTFSFPGIGKFITAIRKARTAILAVIKRTQFKEIHEHQLRKMKLPHSVFSMDFHLADLEGIGLVRRSKVTSGTLVALGSM</sequence>
<dbReference type="InterPro" id="IPR018865">
    <property type="entry name" value="STK19-like"/>
</dbReference>
<reference evidence="2" key="2">
    <citation type="journal article" date="2023" name="Microbiol Resour">
        <title>Decontamination and Annotation of the Draft Genome Sequence of the Oomycete Lagenidium giganteum ARSEF 373.</title>
        <authorList>
            <person name="Morgan W.R."/>
            <person name="Tartar A."/>
        </authorList>
    </citation>
    <scope>NUCLEOTIDE SEQUENCE</scope>
    <source>
        <strain evidence="2">ARSEF 373</strain>
    </source>
</reference>
<gene>
    <name evidence="2" type="ORF">N0F65_002518</name>
</gene>
<comment type="caution">
    <text evidence="2">The sequence shown here is derived from an EMBL/GenBank/DDBJ whole genome shotgun (WGS) entry which is preliminary data.</text>
</comment>
<dbReference type="PANTHER" id="PTHR15243:SF0">
    <property type="entry name" value="SERINE_THREONINE-PROTEIN KINASE 19"/>
    <property type="match status" value="1"/>
</dbReference>
<evidence type="ECO:0000256" key="1">
    <source>
        <dbReference type="ARBA" id="ARBA00093458"/>
    </source>
</evidence>